<evidence type="ECO:0000313" key="2">
    <source>
        <dbReference type="Proteomes" id="UP000027138"/>
    </source>
</evidence>
<dbReference type="STRING" id="180498.A0A067LC02"/>
<dbReference type="Proteomes" id="UP000027138">
    <property type="component" value="Unassembled WGS sequence"/>
</dbReference>
<gene>
    <name evidence="1" type="ORF">JCGZ_11840</name>
</gene>
<dbReference type="EMBL" id="KK914224">
    <property type="protein sequence ID" value="KDP45937.1"/>
    <property type="molecule type" value="Genomic_DNA"/>
</dbReference>
<accession>A0A067LC02</accession>
<proteinExistence type="predicted"/>
<name>A0A067LC02_JATCU</name>
<dbReference type="OrthoDB" id="1689146at2759"/>
<keyword evidence="2" id="KW-1185">Reference proteome</keyword>
<organism evidence="1 2">
    <name type="scientific">Jatropha curcas</name>
    <name type="common">Barbados nut</name>
    <dbReference type="NCBI Taxonomy" id="180498"/>
    <lineage>
        <taxon>Eukaryota</taxon>
        <taxon>Viridiplantae</taxon>
        <taxon>Streptophyta</taxon>
        <taxon>Embryophyta</taxon>
        <taxon>Tracheophyta</taxon>
        <taxon>Spermatophyta</taxon>
        <taxon>Magnoliopsida</taxon>
        <taxon>eudicotyledons</taxon>
        <taxon>Gunneridae</taxon>
        <taxon>Pentapetalae</taxon>
        <taxon>rosids</taxon>
        <taxon>fabids</taxon>
        <taxon>Malpighiales</taxon>
        <taxon>Euphorbiaceae</taxon>
        <taxon>Crotonoideae</taxon>
        <taxon>Jatropheae</taxon>
        <taxon>Jatropha</taxon>
    </lineage>
</organism>
<evidence type="ECO:0008006" key="3">
    <source>
        <dbReference type="Google" id="ProtNLM"/>
    </source>
</evidence>
<dbReference type="InterPro" id="IPR007658">
    <property type="entry name" value="DUF594"/>
</dbReference>
<reference evidence="1 2" key="1">
    <citation type="journal article" date="2014" name="PLoS ONE">
        <title>Global Analysis of Gene Expression Profiles in Physic Nut (Jatropha curcas L.) Seedlings Exposed to Salt Stress.</title>
        <authorList>
            <person name="Zhang L."/>
            <person name="Zhang C."/>
            <person name="Wu P."/>
            <person name="Chen Y."/>
            <person name="Li M."/>
            <person name="Jiang H."/>
            <person name="Wu G."/>
        </authorList>
    </citation>
    <scope>NUCLEOTIDE SEQUENCE [LARGE SCALE GENOMIC DNA]</scope>
    <source>
        <strain evidence="2">cv. GZQX0401</strain>
        <tissue evidence="1">Young leaves</tissue>
    </source>
</reference>
<evidence type="ECO:0000313" key="1">
    <source>
        <dbReference type="EMBL" id="KDP45937.1"/>
    </source>
</evidence>
<dbReference type="Pfam" id="PF04578">
    <property type="entry name" value="DUF594"/>
    <property type="match status" value="1"/>
</dbReference>
<sequence length="361" mass="42663">MAIFSDWTAAHLKRSDTLRESDANYLTGLFNALTVKIFFKYLTIRRVFSRRWSNRISGNNLIRYCLKGSPTRIHVSNKRRPYDDLMQINTIFQFSFIDKVIYFIGLKDLVDEMIYVSSEPLTKELWEFIYDDVKRKLVSSCYPESVKEICSCRGEWILRHQHGLMPYIKDVSFDQSILLWHIATEILYNTDEENSNPSTYGNREFSKILSDYLFYLLTIQPNLIAVAMGVRKIRIKKVYVEVERLFKARKLRWNELKKACQSILDMEDNTIMDLTSIASDWAEGRSYRYLVPYASILAKELKKLEEEQHDKWQIMSKVWIEMLCYGVCHCRPYNLVQQLTKGGEFFTFVWLLLTHFGILGT</sequence>
<dbReference type="PANTHER" id="PTHR31325">
    <property type="entry name" value="OS01G0798800 PROTEIN-RELATED"/>
    <property type="match status" value="1"/>
</dbReference>
<protein>
    <recommendedName>
        <fullName evidence="3">DUF4220 domain-containing protein</fullName>
    </recommendedName>
</protein>
<dbReference type="AlphaFoldDB" id="A0A067LC02"/>